<proteinExistence type="predicted"/>
<reference evidence="1 2" key="1">
    <citation type="submission" date="2016-05" db="EMBL/GenBank/DDBJ databases">
        <authorList>
            <person name="Prochazka B."/>
            <person name="Indra A."/>
            <person name="Hasenberger P."/>
            <person name="Blaschitz M."/>
            <person name="Wagner L."/>
            <person name="Wewalka G."/>
            <person name="Sorschag S."/>
            <person name="Schmid D."/>
            <person name="Ruppitsch W."/>
        </authorList>
    </citation>
    <scope>NUCLEOTIDE SEQUENCE [LARGE SCALE GENOMIC DNA]</scope>
    <source>
        <strain evidence="1 2">974010_12</strain>
    </source>
</reference>
<organism evidence="1 2">
    <name type="scientific">Legionella jamestowniensis</name>
    <dbReference type="NCBI Taxonomy" id="455"/>
    <lineage>
        <taxon>Bacteria</taxon>
        <taxon>Pseudomonadati</taxon>
        <taxon>Pseudomonadota</taxon>
        <taxon>Gammaproteobacteria</taxon>
        <taxon>Legionellales</taxon>
        <taxon>Legionellaceae</taxon>
        <taxon>Legionella</taxon>
    </lineage>
</organism>
<comment type="caution">
    <text evidence="1">The sequence shown here is derived from an EMBL/GenBank/DDBJ whole genome shotgun (WGS) entry which is preliminary data.</text>
</comment>
<sequence>MRSFTQNCKKFNISLSEDAMTFYPQKTGIKKRGIHRTLDKQVVITEVETYYDEVDRLSNEVLAIKLEGARFIQREDEKHDSYHNDEYDAEETHHHLQFPYPIDGSKLNLLLKVLEEYQVLSSAEREMFLAAYEQYKNNVISHNDESPNHDAKEKQDIVIASSNTAEEQVFLQKLATVTERAKKFRPDGFFPSIVSEQSENVLEIQRTPNSFV</sequence>
<protein>
    <submittedName>
        <fullName evidence="1">Uncharacterized protein</fullName>
    </submittedName>
</protein>
<accession>A0ABX2XSJ9</accession>
<dbReference type="RefSeq" id="WP_058449076.1">
    <property type="nucleotide sequence ID" value="NZ_CAAAJF010000009.1"/>
</dbReference>
<name>A0ABX2XSJ9_9GAMM</name>
<evidence type="ECO:0000313" key="2">
    <source>
        <dbReference type="Proteomes" id="UP000093336"/>
    </source>
</evidence>
<keyword evidence="2" id="KW-1185">Reference proteome</keyword>
<gene>
    <name evidence="1" type="ORF">A8135_13955</name>
</gene>
<dbReference type="EMBL" id="LYOZ01000030">
    <property type="protein sequence ID" value="OCH97592.1"/>
    <property type="molecule type" value="Genomic_DNA"/>
</dbReference>
<evidence type="ECO:0000313" key="1">
    <source>
        <dbReference type="EMBL" id="OCH97592.1"/>
    </source>
</evidence>
<dbReference type="Proteomes" id="UP000093336">
    <property type="component" value="Unassembled WGS sequence"/>
</dbReference>